<keyword evidence="13" id="KW-1185">Reference proteome</keyword>
<sequence length="894" mass="97229">MTSTAHIITTDSTIAPSATVNTTCCYCGVGCGVSAEVKDNRVVAVKGNQEHPANLGRLCVKGSSLHETQASPDRLLTPMLHGKPADWDAALGFAAEKFQDIIAEHGPDSVAFYLSGQLLTEDYYIANKLMKGFIGTANIDTNSRLCMASAVVAHKRAFGSDAVPGCYEDLEQTDVLILVGSNTAYAHPVVYQRIARAKELRPEMQIVVLDPRRTATCEIADVHLPIKPGSDAFFFNGLLQYLQQHNHVDHAYVAAHCNGFDETLAAASQQVPTPTAAADFCEVNPKDVERVYRLFAEHDKVVTVFSQGVNQSSSGVDKGNALINCHLATGKIGKPGATPFSITGQPNAMGGREVGGLANQLAAHMGYDNPESIERVERFWQAPNMARREGLKAVDMFDAIHDGKIKAVWVMATNPAVTMPDAGKVREALKKCDLVVVSDCIGNTDTAKLADVVLPASTWSEKHGTVTNSERCISLQQGFLQPPGEALHDWQIIARFAATLGFAKHFNYRHPVEIFREHAALSALDNTDSAALRGFNIAALANISEQDYQNLSPIQWPVTADAPKGTKRLFADGQFFTADRRARLVPVTARLPEKAALPNQVIMNTGRIRDQWHTMSRTGTAAKLLGHVDEPYIDVHPDDIARFGLCAGDLAVLKNRGSVYYGRVKPTESQRVGEVFVPMHWNGKYASSSCADALVNPIVDPLCGQPEFKHSPVMIKPFRQAWNGFLICADDISPDCEYWAKITLDDGYKFRVADGKRLPSWRDWAHSQFLAITDWVTVEDSDHQFFRTAGFINGKLAVVFSAATDKKSAPEMRWLEQQLGQTIDAAGRFAILAGIPGAGVEDEGTIVCSCFQVGENTIRKSISNGCGSVEALGEAIKCGTNCGSCIPELKAMLR</sequence>
<comment type="cofactor">
    <cofactor evidence="1">
        <name>Mo-bis(molybdopterin guanine dinucleotide)</name>
        <dbReference type="ChEBI" id="CHEBI:60539"/>
    </cofactor>
</comment>
<dbReference type="Pfam" id="PF00384">
    <property type="entry name" value="Molybdopterin"/>
    <property type="match status" value="1"/>
</dbReference>
<organism evidence="12 13">
    <name type="scientific">Gilvimarinus japonicus</name>
    <dbReference type="NCBI Taxonomy" id="1796469"/>
    <lineage>
        <taxon>Bacteria</taxon>
        <taxon>Pseudomonadati</taxon>
        <taxon>Pseudomonadota</taxon>
        <taxon>Gammaproteobacteria</taxon>
        <taxon>Cellvibrionales</taxon>
        <taxon>Cellvibrionaceae</taxon>
        <taxon>Gilvimarinus</taxon>
    </lineage>
</organism>
<evidence type="ECO:0000313" key="13">
    <source>
        <dbReference type="Proteomes" id="UP001595548"/>
    </source>
</evidence>
<dbReference type="Gene3D" id="3.40.228.10">
    <property type="entry name" value="Dimethylsulfoxide Reductase, domain 2"/>
    <property type="match status" value="1"/>
</dbReference>
<name>A0ABV7HPL2_9GAMM</name>
<gene>
    <name evidence="12" type="ORF">ACFOEB_00190</name>
</gene>
<comment type="similarity">
    <text evidence="3">Belongs to the prokaryotic molybdopterin-containing oxidoreductase family. NasA/NapA/NarB subfamily.</text>
</comment>
<feature type="domain" description="4Fe-4S Mo/W bis-MGD-type" evidence="11">
    <location>
        <begin position="17"/>
        <end position="73"/>
    </location>
</feature>
<dbReference type="PROSITE" id="PS51669">
    <property type="entry name" value="4FE4S_MOW_BIS_MGD"/>
    <property type="match status" value="1"/>
</dbReference>
<evidence type="ECO:0000256" key="3">
    <source>
        <dbReference type="ARBA" id="ARBA00008747"/>
    </source>
</evidence>
<dbReference type="Pfam" id="PF04879">
    <property type="entry name" value="Molybdop_Fe4S4"/>
    <property type="match status" value="1"/>
</dbReference>
<keyword evidence="6" id="KW-0479">Metal-binding</keyword>
<dbReference type="InterPro" id="IPR009010">
    <property type="entry name" value="Asp_de-COase-like_dom_sf"/>
</dbReference>
<evidence type="ECO:0000256" key="5">
    <source>
        <dbReference type="ARBA" id="ARBA00022505"/>
    </source>
</evidence>
<dbReference type="Pfam" id="PF04324">
    <property type="entry name" value="Fer2_BFD"/>
    <property type="match status" value="1"/>
</dbReference>
<evidence type="ECO:0000256" key="6">
    <source>
        <dbReference type="ARBA" id="ARBA00022723"/>
    </source>
</evidence>
<dbReference type="InterPro" id="IPR006963">
    <property type="entry name" value="Mopterin_OxRdtase_4Fe-4S_dom"/>
</dbReference>
<keyword evidence="5" id="KW-0500">Molybdenum</keyword>
<dbReference type="SMART" id="SM00926">
    <property type="entry name" value="Molybdop_Fe4S4"/>
    <property type="match status" value="1"/>
</dbReference>
<dbReference type="Pfam" id="PF01568">
    <property type="entry name" value="Molydop_binding"/>
    <property type="match status" value="1"/>
</dbReference>
<dbReference type="InterPro" id="IPR027467">
    <property type="entry name" value="MopterinOxRdtase_cofactor_BS"/>
</dbReference>
<dbReference type="PROSITE" id="PS00490">
    <property type="entry name" value="MOLYBDOPTERIN_PROK_2"/>
    <property type="match status" value="1"/>
</dbReference>
<dbReference type="RefSeq" id="WP_382413452.1">
    <property type="nucleotide sequence ID" value="NZ_AP031500.1"/>
</dbReference>
<evidence type="ECO:0000256" key="8">
    <source>
        <dbReference type="ARBA" id="ARBA00023004"/>
    </source>
</evidence>
<comment type="caution">
    <text evidence="12">The sequence shown here is derived from an EMBL/GenBank/DDBJ whole genome shotgun (WGS) entry which is preliminary data.</text>
</comment>
<dbReference type="InterPro" id="IPR050123">
    <property type="entry name" value="Prok_molybdopt-oxidoreductase"/>
</dbReference>
<evidence type="ECO:0000259" key="11">
    <source>
        <dbReference type="PROSITE" id="PS51669"/>
    </source>
</evidence>
<comment type="cofactor">
    <cofactor evidence="2">
        <name>[4Fe-4S] cluster</name>
        <dbReference type="ChEBI" id="CHEBI:49883"/>
    </cofactor>
</comment>
<keyword evidence="10" id="KW-0534">Nitrate assimilation</keyword>
<evidence type="ECO:0000256" key="9">
    <source>
        <dbReference type="ARBA" id="ARBA00023014"/>
    </source>
</evidence>
<dbReference type="InterPro" id="IPR006655">
    <property type="entry name" value="Mopterin_OxRdtase_prok_CS"/>
</dbReference>
<dbReference type="InterPro" id="IPR007419">
    <property type="entry name" value="BFD-like_2Fe2S-bd_dom"/>
</dbReference>
<dbReference type="SUPFAM" id="SSF53706">
    <property type="entry name" value="Formate dehydrogenase/DMSO reductase, domains 1-3"/>
    <property type="match status" value="1"/>
</dbReference>
<reference evidence="13" key="1">
    <citation type="journal article" date="2019" name="Int. J. Syst. Evol. Microbiol.">
        <title>The Global Catalogue of Microorganisms (GCM) 10K type strain sequencing project: providing services to taxonomists for standard genome sequencing and annotation.</title>
        <authorList>
            <consortium name="The Broad Institute Genomics Platform"/>
            <consortium name="The Broad Institute Genome Sequencing Center for Infectious Disease"/>
            <person name="Wu L."/>
            <person name="Ma J."/>
        </authorList>
    </citation>
    <scope>NUCLEOTIDE SEQUENCE [LARGE SCALE GENOMIC DNA]</scope>
    <source>
        <strain evidence="13">KCTC 52141</strain>
    </source>
</reference>
<dbReference type="Proteomes" id="UP001595548">
    <property type="component" value="Unassembled WGS sequence"/>
</dbReference>
<evidence type="ECO:0000256" key="1">
    <source>
        <dbReference type="ARBA" id="ARBA00001942"/>
    </source>
</evidence>
<proteinExistence type="inferred from homology"/>
<keyword evidence="9" id="KW-0411">Iron-sulfur</keyword>
<protein>
    <submittedName>
        <fullName evidence="12">Molybdopterin-dependent oxidoreductase</fullName>
    </submittedName>
</protein>
<dbReference type="SUPFAM" id="SSF50692">
    <property type="entry name" value="ADC-like"/>
    <property type="match status" value="1"/>
</dbReference>
<dbReference type="Gene3D" id="2.40.40.20">
    <property type="match status" value="1"/>
</dbReference>
<dbReference type="InterPro" id="IPR041854">
    <property type="entry name" value="BFD-like_2Fe2S-bd_dom_sf"/>
</dbReference>
<dbReference type="EMBL" id="JBHRTL010000001">
    <property type="protein sequence ID" value="MFC3153607.1"/>
    <property type="molecule type" value="Genomic_DNA"/>
</dbReference>
<dbReference type="Gene3D" id="1.10.10.1100">
    <property type="entry name" value="BFD-like [2Fe-2S]-binding domain"/>
    <property type="match status" value="1"/>
</dbReference>
<evidence type="ECO:0000256" key="4">
    <source>
        <dbReference type="ARBA" id="ARBA00022485"/>
    </source>
</evidence>
<dbReference type="PANTHER" id="PTHR43105">
    <property type="entry name" value="RESPIRATORY NITRATE REDUCTASE"/>
    <property type="match status" value="1"/>
</dbReference>
<dbReference type="PROSITE" id="PS00551">
    <property type="entry name" value="MOLYBDOPTERIN_PROK_1"/>
    <property type="match status" value="1"/>
</dbReference>
<dbReference type="PANTHER" id="PTHR43105:SF9">
    <property type="entry name" value="NADPH-FE(3+) OXIDOREDUCTASE SUBUNIT ALPHA"/>
    <property type="match status" value="1"/>
</dbReference>
<dbReference type="InterPro" id="IPR006657">
    <property type="entry name" value="MoPterin_dinucl-bd_dom"/>
</dbReference>
<dbReference type="CDD" id="cd02754">
    <property type="entry name" value="MopB_Nitrate-R-NapA-like"/>
    <property type="match status" value="1"/>
</dbReference>
<evidence type="ECO:0000256" key="7">
    <source>
        <dbReference type="ARBA" id="ARBA00023002"/>
    </source>
</evidence>
<evidence type="ECO:0000256" key="10">
    <source>
        <dbReference type="ARBA" id="ARBA00023063"/>
    </source>
</evidence>
<dbReference type="InterPro" id="IPR041957">
    <property type="entry name" value="CT_Nitrate-R-NapA-like"/>
</dbReference>
<dbReference type="Gene3D" id="2.20.25.90">
    <property type="entry name" value="ADC-like domains"/>
    <property type="match status" value="1"/>
</dbReference>
<evidence type="ECO:0000256" key="2">
    <source>
        <dbReference type="ARBA" id="ARBA00001966"/>
    </source>
</evidence>
<dbReference type="Gene3D" id="3.40.50.740">
    <property type="match status" value="1"/>
</dbReference>
<keyword evidence="7" id="KW-0560">Oxidoreductase</keyword>
<evidence type="ECO:0000313" key="12">
    <source>
        <dbReference type="EMBL" id="MFC3153607.1"/>
    </source>
</evidence>
<keyword evidence="8" id="KW-0408">Iron</keyword>
<keyword evidence="4" id="KW-0004">4Fe-4S</keyword>
<dbReference type="CDD" id="cd02791">
    <property type="entry name" value="MopB_CT_Nitrate-R-NapA-like"/>
    <property type="match status" value="1"/>
</dbReference>
<dbReference type="InterPro" id="IPR006656">
    <property type="entry name" value="Mopterin_OxRdtase"/>
</dbReference>
<accession>A0ABV7HPL2</accession>